<organism evidence="1">
    <name type="scientific">uncultured Caudovirales phage</name>
    <dbReference type="NCBI Taxonomy" id="2100421"/>
    <lineage>
        <taxon>Viruses</taxon>
        <taxon>Duplodnaviria</taxon>
        <taxon>Heunggongvirae</taxon>
        <taxon>Uroviricota</taxon>
        <taxon>Caudoviricetes</taxon>
        <taxon>Peduoviridae</taxon>
        <taxon>Maltschvirus</taxon>
        <taxon>Maltschvirus maltsch</taxon>
    </lineage>
</organism>
<gene>
    <name evidence="3" type="ORF">UFOVP1231_45</name>
    <name evidence="1" type="ORF">UFOVP283_7</name>
    <name evidence="2" type="ORF">UFOVP957_41</name>
</gene>
<protein>
    <submittedName>
        <fullName evidence="1">Gp6 domain containing protein</fullName>
    </submittedName>
</protein>
<dbReference type="EMBL" id="LR796918">
    <property type="protein sequence ID" value="CAB4174402.1"/>
    <property type="molecule type" value="Genomic_DNA"/>
</dbReference>
<reference evidence="1" key="1">
    <citation type="submission" date="2020-04" db="EMBL/GenBank/DDBJ databases">
        <authorList>
            <person name="Chiriac C."/>
            <person name="Salcher M."/>
            <person name="Ghai R."/>
            <person name="Kavagutti S V."/>
        </authorList>
    </citation>
    <scope>NUCLEOTIDE SEQUENCE</scope>
</reference>
<dbReference type="Pfam" id="PF05135">
    <property type="entry name" value="Phage_connect_1"/>
    <property type="match status" value="1"/>
</dbReference>
<evidence type="ECO:0000313" key="1">
    <source>
        <dbReference type="EMBL" id="CAB4134734.1"/>
    </source>
</evidence>
<dbReference type="CDD" id="cd08054">
    <property type="entry name" value="gp6"/>
    <property type="match status" value="1"/>
</dbReference>
<proteinExistence type="predicted"/>
<evidence type="ECO:0000313" key="3">
    <source>
        <dbReference type="EMBL" id="CAB4192583.1"/>
    </source>
</evidence>
<dbReference type="Gene3D" id="1.10.3230.30">
    <property type="entry name" value="Phage gp6-like head-tail connector protein"/>
    <property type="match status" value="1"/>
</dbReference>
<dbReference type="InterPro" id="IPR021146">
    <property type="entry name" value="Phage_gp6-like_head-tail"/>
</dbReference>
<dbReference type="EMBL" id="LR796292">
    <property type="protein sequence ID" value="CAB4134734.1"/>
    <property type="molecule type" value="Genomic_DNA"/>
</dbReference>
<dbReference type="EMBL" id="LR797182">
    <property type="protein sequence ID" value="CAB4192583.1"/>
    <property type="molecule type" value="Genomic_DNA"/>
</dbReference>
<accession>A0A6J5LJH7</accession>
<sequence>MTAYASVAQVKAALRITDSVDDALIEMARVAASDLIDGYTGRTFTTSGTVTRVFAPSDDYVLQTDDIAGTALTITSSTGADGVFDVTWKTTDYQLEPLNGVSNGQSVPFTRIRAIQDYLWPVAGGEATVKITGVFGFTAAPGVITQATVLQSSRIFTRLQSPLGVAGFGEMGVVRVTRALDPDVAALVEPYRRMAGVV</sequence>
<evidence type="ECO:0000313" key="2">
    <source>
        <dbReference type="EMBL" id="CAB4174402.1"/>
    </source>
</evidence>
<name>A0A6J5LJH7_9CAUD</name>